<sequence length="245" mass="28949">MDPLKRMRVIPNLKKMENINDLKAKFRELINKRRRPPLPSQETELLGRLARLSRHHIIPLNTIQDFAFTVTDFYDDPEISEALDEHFKILLEKLREIDLRNMFPDSKSEEKTLNLMVTIFEWLPGNIFYGPPPALRLDDPGPKFERHLYTFEIDRLLKTDAYPFNMDQWLEIERKFMIMPIYVQANSLNVANTMAGSNLNEIWESIPELTFYITESKNSEDVDGTISCYALKLFEFLEKNYINEL</sequence>
<name>T1GMZ4_MEGSC</name>
<dbReference type="Proteomes" id="UP000015102">
    <property type="component" value="Unassembled WGS sequence"/>
</dbReference>
<dbReference type="HOGENOM" id="CLU_1134673_0_0_1"/>
<organism evidence="1 2">
    <name type="scientific">Megaselia scalaris</name>
    <name type="common">Humpbacked fly</name>
    <name type="synonym">Phora scalaris</name>
    <dbReference type="NCBI Taxonomy" id="36166"/>
    <lineage>
        <taxon>Eukaryota</taxon>
        <taxon>Metazoa</taxon>
        <taxon>Ecdysozoa</taxon>
        <taxon>Arthropoda</taxon>
        <taxon>Hexapoda</taxon>
        <taxon>Insecta</taxon>
        <taxon>Pterygota</taxon>
        <taxon>Neoptera</taxon>
        <taxon>Endopterygota</taxon>
        <taxon>Diptera</taxon>
        <taxon>Brachycera</taxon>
        <taxon>Muscomorpha</taxon>
        <taxon>Platypezoidea</taxon>
        <taxon>Phoridae</taxon>
        <taxon>Megaseliini</taxon>
        <taxon>Megaselia</taxon>
    </lineage>
</organism>
<reference evidence="1" key="2">
    <citation type="submission" date="2015-06" db="UniProtKB">
        <authorList>
            <consortium name="EnsemblMetazoa"/>
        </authorList>
    </citation>
    <scope>IDENTIFICATION</scope>
</reference>
<reference evidence="2" key="1">
    <citation type="submission" date="2013-02" db="EMBL/GenBank/DDBJ databases">
        <authorList>
            <person name="Hughes D."/>
        </authorList>
    </citation>
    <scope>NUCLEOTIDE SEQUENCE</scope>
    <source>
        <strain>Durham</strain>
        <strain evidence="2">NC isolate 2 -- Noor lab</strain>
    </source>
</reference>
<evidence type="ECO:0000313" key="2">
    <source>
        <dbReference type="Proteomes" id="UP000015102"/>
    </source>
</evidence>
<dbReference type="EnsemblMetazoa" id="MESCA004932-RA">
    <property type="protein sequence ID" value="MESCA004932-PA"/>
    <property type="gene ID" value="MESCA004932"/>
</dbReference>
<evidence type="ECO:0000313" key="1">
    <source>
        <dbReference type="EnsemblMetazoa" id="MESCA004932-PA"/>
    </source>
</evidence>
<protein>
    <submittedName>
        <fullName evidence="1">Uncharacterized protein</fullName>
    </submittedName>
</protein>
<accession>T1GMZ4</accession>
<dbReference type="AlphaFoldDB" id="T1GMZ4"/>
<proteinExistence type="predicted"/>
<dbReference type="EMBL" id="CAQQ02131011">
    <property type="status" value="NOT_ANNOTATED_CDS"/>
    <property type="molecule type" value="Genomic_DNA"/>
</dbReference>
<keyword evidence="2" id="KW-1185">Reference proteome</keyword>